<reference evidence="1 2" key="1">
    <citation type="submission" date="2017-01" db="EMBL/GenBank/DDBJ databases">
        <title>The cable genome- insights into the physiology and evolution of filamentous bacteria capable of sulfide oxidation via long distance electron transfer.</title>
        <authorList>
            <person name="Schreiber L."/>
            <person name="Bjerg J.T."/>
            <person name="Boggild A."/>
            <person name="Van De Vossenberg J."/>
            <person name="Meysman F."/>
            <person name="Nielsen L.P."/>
            <person name="Schramm A."/>
            <person name="Kjeldsen K.U."/>
        </authorList>
    </citation>
    <scope>NUCLEOTIDE SEQUENCE [LARGE SCALE GENOMIC DNA]</scope>
    <source>
        <strain evidence="1">MCF</strain>
    </source>
</reference>
<organism evidence="1 2">
    <name type="scientific">Candidatus Electrothrix aarhusensis</name>
    <dbReference type="NCBI Taxonomy" id="1859131"/>
    <lineage>
        <taxon>Bacteria</taxon>
        <taxon>Pseudomonadati</taxon>
        <taxon>Thermodesulfobacteriota</taxon>
        <taxon>Desulfobulbia</taxon>
        <taxon>Desulfobulbales</taxon>
        <taxon>Desulfobulbaceae</taxon>
        <taxon>Candidatus Electrothrix</taxon>
    </lineage>
</organism>
<protein>
    <submittedName>
        <fullName evidence="1">Uncharacterized protein</fullName>
    </submittedName>
</protein>
<accession>A0A444J449</accession>
<comment type="caution">
    <text evidence="1">The sequence shown here is derived from an EMBL/GenBank/DDBJ whole genome shotgun (WGS) entry which is preliminary data.</text>
</comment>
<name>A0A444J449_9BACT</name>
<evidence type="ECO:0000313" key="1">
    <source>
        <dbReference type="EMBL" id="RWX47847.1"/>
    </source>
</evidence>
<dbReference type="AlphaFoldDB" id="A0A444J449"/>
<dbReference type="EMBL" id="MTKO01000019">
    <property type="protein sequence ID" value="RWX47847.1"/>
    <property type="molecule type" value="Genomic_DNA"/>
</dbReference>
<keyword evidence="2" id="KW-1185">Reference proteome</keyword>
<proteinExistence type="predicted"/>
<sequence>MPTTATEITRINFWRALRLSRVSCFDICSTRRPAQATSTEDMHVDVKNRLPGLGTVIKDKAKLLNAFFLRHLIADSYQLTHELFILFGHSGRPADMLFRNNKKMHRRCGRDVPKSQYLIILIEFVRGDITLNDLTEQTVFSHSLLLF</sequence>
<dbReference type="Proteomes" id="UP000287853">
    <property type="component" value="Unassembled WGS sequence"/>
</dbReference>
<gene>
    <name evidence="1" type="ORF">H206_05569</name>
</gene>
<evidence type="ECO:0000313" key="2">
    <source>
        <dbReference type="Proteomes" id="UP000287853"/>
    </source>
</evidence>